<dbReference type="AlphaFoldDB" id="A0A1G2U196"/>
<dbReference type="Proteomes" id="UP000179283">
    <property type="component" value="Unassembled WGS sequence"/>
</dbReference>
<dbReference type="EMBL" id="MHWD01000024">
    <property type="protein sequence ID" value="OHB03288.1"/>
    <property type="molecule type" value="Genomic_DNA"/>
</dbReference>
<comment type="caution">
    <text evidence="1">The sequence shown here is derived from an EMBL/GenBank/DDBJ whole genome shotgun (WGS) entry which is preliminary data.</text>
</comment>
<evidence type="ECO:0000313" key="1">
    <source>
        <dbReference type="EMBL" id="OHB03288.1"/>
    </source>
</evidence>
<reference evidence="1 2" key="1">
    <citation type="journal article" date="2016" name="Nat. Commun.">
        <title>Thousands of microbial genomes shed light on interconnected biogeochemical processes in an aquifer system.</title>
        <authorList>
            <person name="Anantharaman K."/>
            <person name="Brown C.T."/>
            <person name="Hug L.A."/>
            <person name="Sharon I."/>
            <person name="Castelle C.J."/>
            <person name="Probst A.J."/>
            <person name="Thomas B.C."/>
            <person name="Singh A."/>
            <person name="Wilkins M.J."/>
            <person name="Karaoz U."/>
            <person name="Brodie E.L."/>
            <person name="Williams K.H."/>
            <person name="Hubbard S.S."/>
            <person name="Banfield J.F."/>
        </authorList>
    </citation>
    <scope>NUCLEOTIDE SEQUENCE [LARGE SCALE GENOMIC DNA]</scope>
</reference>
<organism evidence="1 2">
    <name type="scientific">Candidatus Zambryskibacteria bacterium RIFCSPLOWO2_01_FULL_43_17</name>
    <dbReference type="NCBI Taxonomy" id="1802760"/>
    <lineage>
        <taxon>Bacteria</taxon>
        <taxon>Candidatus Zambryskiibacteriota</taxon>
    </lineage>
</organism>
<evidence type="ECO:0000313" key="2">
    <source>
        <dbReference type="Proteomes" id="UP000179283"/>
    </source>
</evidence>
<protein>
    <submittedName>
        <fullName evidence="1">Uncharacterized protein</fullName>
    </submittedName>
</protein>
<name>A0A1G2U196_9BACT</name>
<sequence>MRRTKKMGTRLGRLPTGLAVTLAVCGAFLLLALGGGGVGGMVAFGGGGVEFLDDFQMTNFVTQTTNNFSVEVTKDLHHENDFTGCLLNLRVRF</sequence>
<accession>A0A1G2U196</accession>
<gene>
    <name evidence="1" type="ORF">A2920_00230</name>
</gene>
<proteinExistence type="predicted"/>